<gene>
    <name evidence="4" type="ORF">FZEAL_3944</name>
</gene>
<dbReference type="InterPro" id="IPR018392">
    <property type="entry name" value="LysM"/>
</dbReference>
<feature type="region of interest" description="Disordered" evidence="2">
    <location>
        <begin position="491"/>
        <end position="515"/>
    </location>
</feature>
<evidence type="ECO:0000256" key="2">
    <source>
        <dbReference type="SAM" id="MobiDB-lite"/>
    </source>
</evidence>
<feature type="compositionally biased region" description="Basic and acidic residues" evidence="2">
    <location>
        <begin position="123"/>
        <end position="132"/>
    </location>
</feature>
<dbReference type="PANTHER" id="PTHR35391">
    <property type="entry name" value="C2H2-TYPE DOMAIN-CONTAINING PROTEIN-RELATED"/>
    <property type="match status" value="1"/>
</dbReference>
<feature type="domain" description="LysM" evidence="3">
    <location>
        <begin position="839"/>
        <end position="883"/>
    </location>
</feature>
<dbReference type="InterPro" id="IPR036779">
    <property type="entry name" value="LysM_dom_sf"/>
</dbReference>
<dbReference type="PANTHER" id="PTHR35391:SF7">
    <property type="entry name" value="C2H2-TYPE DOMAIN-CONTAINING PROTEIN"/>
    <property type="match status" value="1"/>
</dbReference>
<feature type="region of interest" description="Disordered" evidence="2">
    <location>
        <begin position="656"/>
        <end position="694"/>
    </location>
</feature>
<dbReference type="InterPro" id="IPR036673">
    <property type="entry name" value="Cyanovirin-N_sf"/>
</dbReference>
<dbReference type="Pfam" id="PF08881">
    <property type="entry name" value="CVNH"/>
    <property type="match status" value="1"/>
</dbReference>
<name>A0A8H4UNI3_9HYPO</name>
<feature type="region of interest" description="Disordered" evidence="2">
    <location>
        <begin position="407"/>
        <end position="436"/>
    </location>
</feature>
<reference evidence="4" key="1">
    <citation type="journal article" date="2020" name="BMC Genomics">
        <title>Correction to: Identification and distribution of gene clusters required for synthesis of sphingolipid metabolism inhibitors in diverse species of the filamentous fungus Fusarium.</title>
        <authorList>
            <person name="Kim H.S."/>
            <person name="Lohmar J.M."/>
            <person name="Busman M."/>
            <person name="Brown D.W."/>
            <person name="Naumann T.A."/>
            <person name="Divon H.H."/>
            <person name="Lysoe E."/>
            <person name="Uhlig S."/>
            <person name="Proctor R.H."/>
        </authorList>
    </citation>
    <scope>NUCLEOTIDE SEQUENCE</scope>
    <source>
        <strain evidence="4">NRRL 22465</strain>
    </source>
</reference>
<feature type="region of interest" description="Disordered" evidence="2">
    <location>
        <begin position="102"/>
        <end position="152"/>
    </location>
</feature>
<comment type="similarity">
    <text evidence="1">Belongs to the secreted LysM effector family.</text>
</comment>
<dbReference type="CDD" id="cd00118">
    <property type="entry name" value="LysM"/>
    <property type="match status" value="1"/>
</dbReference>
<feature type="compositionally biased region" description="Polar residues" evidence="2">
    <location>
        <begin position="506"/>
        <end position="515"/>
    </location>
</feature>
<feature type="compositionally biased region" description="Basic and acidic residues" evidence="2">
    <location>
        <begin position="102"/>
        <end position="116"/>
    </location>
</feature>
<dbReference type="InterPro" id="IPR011058">
    <property type="entry name" value="Cyanovirin-N"/>
</dbReference>
<feature type="region of interest" description="Disordered" evidence="2">
    <location>
        <begin position="443"/>
        <end position="462"/>
    </location>
</feature>
<feature type="compositionally biased region" description="Basic and acidic residues" evidence="2">
    <location>
        <begin position="737"/>
        <end position="772"/>
    </location>
</feature>
<dbReference type="PROSITE" id="PS51782">
    <property type="entry name" value="LYSM"/>
    <property type="match status" value="1"/>
</dbReference>
<organism evidence="4 5">
    <name type="scientific">Fusarium zealandicum</name>
    <dbReference type="NCBI Taxonomy" id="1053134"/>
    <lineage>
        <taxon>Eukaryota</taxon>
        <taxon>Fungi</taxon>
        <taxon>Dikarya</taxon>
        <taxon>Ascomycota</taxon>
        <taxon>Pezizomycotina</taxon>
        <taxon>Sordariomycetes</taxon>
        <taxon>Hypocreomycetidae</taxon>
        <taxon>Hypocreales</taxon>
        <taxon>Nectriaceae</taxon>
        <taxon>Fusarium</taxon>
        <taxon>Fusarium staphyleae species complex</taxon>
    </lineage>
</organism>
<protein>
    <recommendedName>
        <fullName evidence="3">LysM domain-containing protein</fullName>
    </recommendedName>
</protein>
<accession>A0A8H4UNI3</accession>
<feature type="compositionally biased region" description="Low complexity" evidence="2">
    <location>
        <begin position="608"/>
        <end position="626"/>
    </location>
</feature>
<sequence>MNPREDLGGIATNVQLVLQSFWELSRPSTEQPGPSSHNEFLSRFNDEHTRFKMWAGNLGAHQNGSASLDHRLREASHLKEQVIYLLGDLRGSLQDARAFDHHETPSWTRAEPKYGVEDTTASSKDEPSHSGEEEFADSDDDGNDPNTGLPTLLTDASEAIDCLLRLSVAIANPTPHERVRKFGNGPSQDVSFYETHDIQHVREKFPNIDPGLAETLGRGITRRRQFFRYREAHHARLAAGLGMTTEEMETIRVEGTVASSIPEHLKTKANFDLRQEVIDEDDGSGMAMSETSYATSASCLTKQSDGRQQQSLPLRVPPIPTAASHGSFEYAMSSGTCVLIHVFFHAALNQTWILIVAGSGTFMSRSITGAHGSVLSGMKHYIKHVGHHLEQLALFSLPGIEDEEIYQEDEKHSGAESHTTGGTDSSGGSSQMHPQMRGLQETDAIQTEDTEEMDSLTKVKEERGVEATATGFVSPTGRDIIAYEDAEFKNLVTPNPSDHSDEEISSRSSQDLDQGLKQQFSSDTAQDTKTNVSSFTAITFALKPGPLRFATPATQPCGVLCVRDAETMTTRSGKILYSSFKHHPQIQQRNMTYINNDYQQGGYGQGGPRQDYQQGTNQQGYQQGDNPQSRPGLAESYYSEPHLDQQHQFAPQVQLQPGYGEHPQQGPGPYNQGYPSQHDNQAVDGPDGERGVMGALAGGAAGAFGGHKIGGKTGHSKSSTVLGAMAGAFSGHKLQDAVSDWKDEKDEKKEEEKRKEDHHHQRRDSSDDERPRHGNFAGNFTASSRDVRLDSDGDYVLHASCKRDDGSYQHSSITLDNILENDRGSFRWSGGGQSHSSASSVTVQQGDTLRGIAARFICSFEEIASHNNIQNPDMIYPGQTLQVPGGSGSTGGGGFGASARNVRLADGGQRLEAELSRDGSWGLSSIVLDERIKNYNGTLELI</sequence>
<dbReference type="AlphaFoldDB" id="A0A8H4UNI3"/>
<dbReference type="Pfam" id="PF05433">
    <property type="entry name" value="Rick_17kDa_Anti"/>
    <property type="match status" value="1"/>
</dbReference>
<dbReference type="Pfam" id="PF01476">
    <property type="entry name" value="LysM"/>
    <property type="match status" value="1"/>
</dbReference>
<reference evidence="4" key="2">
    <citation type="submission" date="2020-05" db="EMBL/GenBank/DDBJ databases">
        <authorList>
            <person name="Kim H.-S."/>
            <person name="Proctor R.H."/>
            <person name="Brown D.W."/>
        </authorList>
    </citation>
    <scope>NUCLEOTIDE SEQUENCE</scope>
    <source>
        <strain evidence="4">NRRL 22465</strain>
    </source>
</reference>
<feature type="compositionally biased region" description="Low complexity" evidence="2">
    <location>
        <begin position="419"/>
        <end position="430"/>
    </location>
</feature>
<comment type="caution">
    <text evidence="4">The sequence shown here is derived from an EMBL/GenBank/DDBJ whole genome shotgun (WGS) entry which is preliminary data.</text>
</comment>
<evidence type="ECO:0000313" key="4">
    <source>
        <dbReference type="EMBL" id="KAF4979958.1"/>
    </source>
</evidence>
<feature type="region of interest" description="Disordered" evidence="2">
    <location>
        <begin position="737"/>
        <end position="783"/>
    </location>
</feature>
<feature type="compositionally biased region" description="Acidic residues" evidence="2">
    <location>
        <begin position="133"/>
        <end position="143"/>
    </location>
</feature>
<feature type="region of interest" description="Disordered" evidence="2">
    <location>
        <begin position="596"/>
        <end position="635"/>
    </location>
</feature>
<evidence type="ECO:0000313" key="5">
    <source>
        <dbReference type="Proteomes" id="UP000635477"/>
    </source>
</evidence>
<evidence type="ECO:0000259" key="3">
    <source>
        <dbReference type="PROSITE" id="PS51782"/>
    </source>
</evidence>
<dbReference type="Gene3D" id="2.30.60.10">
    <property type="entry name" value="Cyanovirin-N"/>
    <property type="match status" value="1"/>
</dbReference>
<dbReference type="Gene3D" id="3.10.350.10">
    <property type="entry name" value="LysM domain"/>
    <property type="match status" value="1"/>
</dbReference>
<proteinExistence type="inferred from homology"/>
<dbReference type="EMBL" id="JABEYC010000263">
    <property type="protein sequence ID" value="KAF4979958.1"/>
    <property type="molecule type" value="Genomic_DNA"/>
</dbReference>
<dbReference type="SUPFAM" id="SSF51322">
    <property type="entry name" value="Cyanovirin-N"/>
    <property type="match status" value="2"/>
</dbReference>
<dbReference type="SUPFAM" id="SSF54106">
    <property type="entry name" value="LysM domain"/>
    <property type="match status" value="1"/>
</dbReference>
<dbReference type="InterPro" id="IPR008816">
    <property type="entry name" value="Gly_zipper_2TM_dom"/>
</dbReference>
<dbReference type="SMART" id="SM00257">
    <property type="entry name" value="LysM"/>
    <property type="match status" value="1"/>
</dbReference>
<dbReference type="SMART" id="SM01111">
    <property type="entry name" value="CVNH"/>
    <property type="match status" value="1"/>
</dbReference>
<dbReference type="Proteomes" id="UP000635477">
    <property type="component" value="Unassembled WGS sequence"/>
</dbReference>
<dbReference type="OrthoDB" id="2107166at2759"/>
<keyword evidence="5" id="KW-1185">Reference proteome</keyword>
<evidence type="ECO:0000256" key="1">
    <source>
        <dbReference type="ARBA" id="ARBA00044955"/>
    </source>
</evidence>
<dbReference type="GO" id="GO:0019867">
    <property type="term" value="C:outer membrane"/>
    <property type="evidence" value="ECO:0007669"/>
    <property type="project" value="InterPro"/>
</dbReference>